<gene>
    <name evidence="2" type="ORF">NP596_00450</name>
</gene>
<organism evidence="2 3">
    <name type="scientific">Methylomonas rivi</name>
    <dbReference type="NCBI Taxonomy" id="2952226"/>
    <lineage>
        <taxon>Bacteria</taxon>
        <taxon>Pseudomonadati</taxon>
        <taxon>Pseudomonadota</taxon>
        <taxon>Gammaproteobacteria</taxon>
        <taxon>Methylococcales</taxon>
        <taxon>Methylococcaceae</taxon>
        <taxon>Methylomonas</taxon>
    </lineage>
</organism>
<evidence type="ECO:0000313" key="2">
    <source>
        <dbReference type="EMBL" id="MCQ8126909.1"/>
    </source>
</evidence>
<evidence type="ECO:0000259" key="1">
    <source>
        <dbReference type="Pfam" id="PF01973"/>
    </source>
</evidence>
<accession>A0ABT1TZC1</accession>
<sequence length="837" mass="95123">MNDNNDLVSSHILGPLAVNSFGDKFLFNLNRHSFDKVSAKTLFEAKFDEVLFNENTLYVIVGTDSGLLPKYLRNKTIPKGSRYIFIEPESVLTVLREQGLLAHAEQNERILCISWQDWSSAIRNFKIADYFYINAVRSFNAFCAQDDFINEYAELSWNIVETLAQLNWENNTAIGQEAFIDRQIKNVADNRLPAKLLQHAFGGQTVVILAGGPSLDEALPWVRLHREQFVVFAVSRISRQLLAAGIEPDFVFSVDPQEISFDISKEMFRFGARTVFICSYHASSKLLNQWQGLMLYLGSRVPWESPLNVANLSGAGPTVTNAALNVAYDLGFKRVILAGVDLCFTRDGFTHAKGSNEQLAGPKLNLTSLQVETNGGFLAPTGNDYAQAIKTLSLQARRIVRSGGRVINGSLGAARIEGVEYIPLSEIKLDETSINAKSVVDAKVSSYASGDDYLTDVLVELKRAEFQVQAIKRLAEKARHINDTMYNASGLLENYKDKRKLDQIEKKFKRQHRHFAKLVKRFGIRQFIQVVRPFNDEDWTFEEARQLGNIYYDAYYEGTKKLSRLIADAIQRVLVRQQENEADPDFDLLFEQWRKDKSFGRAKAWRIKHPNVAISADTSALFSEFEREFEEVLNQKDTRHFARIKARSKLTIVRQRAGLLFKHNKLEELQDLLLSLDKHEQQQAAEPYRYLIKGYLAELAGDTELALNSYQKIIEDGDILLEDALIRIARIGIEHNDIHNVYLALDCLSKLNPVFLPFYAEIQRLQGDMLDAIDAYSAYVSQFPSDTLAQIKLAMLYIECKSYDGAEMMLDFILSQKPDHQAAIDIKRQMLTGRAIN</sequence>
<comment type="caution">
    <text evidence="2">The sequence shown here is derived from an EMBL/GenBank/DDBJ whole genome shotgun (WGS) entry which is preliminary data.</text>
</comment>
<dbReference type="Gene3D" id="1.25.40.10">
    <property type="entry name" value="Tetratricopeptide repeat domain"/>
    <property type="match status" value="1"/>
</dbReference>
<reference evidence="2 3" key="1">
    <citation type="submission" date="2022-07" db="EMBL/GenBank/DDBJ databases">
        <title>Methylomonas rivi sp. nov., Methylomonas rosea sp. nov., Methylomonas aureus sp. nov. and Methylomonas subterranea sp. nov., four novel methanotrophs isolated from a freshwater creek and the deep terrestrial subsurface.</title>
        <authorList>
            <person name="Abin C."/>
            <person name="Sankaranarayanan K."/>
            <person name="Garner C."/>
            <person name="Sindelar R."/>
            <person name="Kotary K."/>
            <person name="Garner R."/>
            <person name="Barclay S."/>
            <person name="Lawson P."/>
            <person name="Krumholz L."/>
        </authorList>
    </citation>
    <scope>NUCLEOTIDE SEQUENCE [LARGE SCALE GENOMIC DNA]</scope>
    <source>
        <strain evidence="2 3">WSC-6</strain>
    </source>
</reference>
<protein>
    <submittedName>
        <fullName evidence="2">DUF115 domain-containing protein</fullName>
    </submittedName>
</protein>
<dbReference type="PANTHER" id="PTHR41786:SF1">
    <property type="entry name" value="6-HYDROXYMETHYLPTERIN DIPHOSPHOKINASE MPTE-LIKE DOMAIN-CONTAINING PROTEIN"/>
    <property type="match status" value="1"/>
</dbReference>
<dbReference type="EMBL" id="JANIBK010000001">
    <property type="protein sequence ID" value="MCQ8126909.1"/>
    <property type="molecule type" value="Genomic_DNA"/>
</dbReference>
<feature type="domain" description="6-hydroxymethylpterin diphosphokinase MptE-like" evidence="1">
    <location>
        <begin position="182"/>
        <end position="346"/>
    </location>
</feature>
<dbReference type="RefSeq" id="WP_256613227.1">
    <property type="nucleotide sequence ID" value="NZ_JANIBK010000001.1"/>
</dbReference>
<proteinExistence type="predicted"/>
<dbReference type="InterPro" id="IPR011990">
    <property type="entry name" value="TPR-like_helical_dom_sf"/>
</dbReference>
<dbReference type="SUPFAM" id="SSF48452">
    <property type="entry name" value="TPR-like"/>
    <property type="match status" value="1"/>
</dbReference>
<dbReference type="PANTHER" id="PTHR41786">
    <property type="entry name" value="MOTILITY ACCESSORY FACTOR MAF"/>
    <property type="match status" value="1"/>
</dbReference>
<keyword evidence="3" id="KW-1185">Reference proteome</keyword>
<evidence type="ECO:0000313" key="3">
    <source>
        <dbReference type="Proteomes" id="UP001524586"/>
    </source>
</evidence>
<dbReference type="Proteomes" id="UP001524586">
    <property type="component" value="Unassembled WGS sequence"/>
</dbReference>
<dbReference type="InterPro" id="IPR002826">
    <property type="entry name" value="MptE-like"/>
</dbReference>
<name>A0ABT1TZC1_9GAMM</name>
<dbReference type="Pfam" id="PF01973">
    <property type="entry name" value="MptE-like"/>
    <property type="match status" value="1"/>
</dbReference>